<organism evidence="4 5">
    <name type="scientific">Zostera marina</name>
    <name type="common">Eelgrass</name>
    <dbReference type="NCBI Taxonomy" id="29655"/>
    <lineage>
        <taxon>Eukaryota</taxon>
        <taxon>Viridiplantae</taxon>
        <taxon>Streptophyta</taxon>
        <taxon>Embryophyta</taxon>
        <taxon>Tracheophyta</taxon>
        <taxon>Spermatophyta</taxon>
        <taxon>Magnoliopsida</taxon>
        <taxon>Liliopsida</taxon>
        <taxon>Zosteraceae</taxon>
        <taxon>Zostera</taxon>
    </lineage>
</organism>
<keyword evidence="4" id="KW-0808">Transferase</keyword>
<dbReference type="InterPro" id="IPR005069">
    <property type="entry name" value="Nucl-diP-sugar_transferase"/>
</dbReference>
<feature type="transmembrane region" description="Helical" evidence="2">
    <location>
        <begin position="14"/>
        <end position="34"/>
    </location>
</feature>
<accession>A0A0K9NR32</accession>
<dbReference type="Pfam" id="PF03407">
    <property type="entry name" value="Nucleotid_trans"/>
    <property type="match status" value="1"/>
</dbReference>
<evidence type="ECO:0000256" key="1">
    <source>
        <dbReference type="SAM" id="MobiDB-lite"/>
    </source>
</evidence>
<keyword evidence="2" id="KW-1133">Transmembrane helix</keyword>
<dbReference type="PANTHER" id="PTHR46936:SF1">
    <property type="entry name" value="ARABINOSYLTRANSFERASE XEG113"/>
    <property type="match status" value="1"/>
</dbReference>
<feature type="domain" description="Nucleotide-diphospho-sugar transferase" evidence="3">
    <location>
        <begin position="138"/>
        <end position="361"/>
    </location>
</feature>
<name>A0A0K9NR32_ZOSMR</name>
<keyword evidence="2" id="KW-0812">Transmembrane</keyword>
<sequence length="618" mass="71406">MTFSFSEISGRKPLFMAVYTVVFAGIIFSALFVLSSFRAVTPPSFDEVSKFPRSRSKLPAMDRPNSPTPLSNPTNRLEKQIWDAPAFGSKMPPSETFRLTKNLVEQRVKDNVIIVTFGNYAFMDFILTWVKHLTDLNVTNLLVGAMDDKLMEELYWKGIPVFDMGSHMKTHDVGWGSREFHKMGREKVFLINSILPFGYELLMCDTDMVWLKNPLPYFARFPEADVLTSSDHLVPTVSDDRLELWKEAGSAYNIGIFHWRPTNASLELAKKWRDLLITDDSIWDQNAFNDLLRAKQGPSFGNDGLFYAFNGYFKLGILPTSIFCSGHTYFVQRVAEQLNLKPYAVHTTFQYAGTPGKRHRLREGMLFYDPPEYYNSTGGFLSFKPSIPKSMLFNGKHDITNHFLLVNYQIKQVRTALAVALLLNRTLVMPPIWCRLDRLWYPHPGILPGTLTKQPFICPMDHVFEVNHMLDELPEAEFGQMIDFREYSFLENPLLPKKVKESWISVELCEETSASCNSNKADAINFPKNSSEEKFIQVFSLYKDIKVIQFSSMENVFQGFTDKDKETKFRKRVKRYTGIWCCVENHIPGHIYYDIYWDEKAGWKPNPPEKREDDHTPL</sequence>
<dbReference type="OrthoDB" id="540503at2759"/>
<dbReference type="InterPro" id="IPR053250">
    <property type="entry name" value="Glycosyltransferase_77"/>
</dbReference>
<protein>
    <submittedName>
        <fullName evidence="4">Glycosyltransferase-like protein</fullName>
    </submittedName>
</protein>
<keyword evidence="5" id="KW-1185">Reference proteome</keyword>
<dbReference type="EMBL" id="LFYR01001927">
    <property type="protein sequence ID" value="KMZ58542.1"/>
    <property type="molecule type" value="Genomic_DNA"/>
</dbReference>
<proteinExistence type="predicted"/>
<evidence type="ECO:0000313" key="4">
    <source>
        <dbReference type="EMBL" id="KMZ58542.1"/>
    </source>
</evidence>
<dbReference type="GO" id="GO:0052325">
    <property type="term" value="P:cell wall pectin biosynthetic process"/>
    <property type="evidence" value="ECO:0000318"/>
    <property type="project" value="GO_Central"/>
</dbReference>
<feature type="region of interest" description="Disordered" evidence="1">
    <location>
        <begin position="56"/>
        <end position="75"/>
    </location>
</feature>
<evidence type="ECO:0000256" key="2">
    <source>
        <dbReference type="SAM" id="Phobius"/>
    </source>
</evidence>
<gene>
    <name evidence="4" type="ORF">ZOSMA_76G00970</name>
</gene>
<feature type="compositionally biased region" description="Low complexity" evidence="1">
    <location>
        <begin position="64"/>
        <end position="75"/>
    </location>
</feature>
<dbReference type="STRING" id="29655.A0A0K9NR32"/>
<keyword evidence="2" id="KW-0472">Membrane</keyword>
<dbReference type="GO" id="GO:0052636">
    <property type="term" value="F:arabinosyltransferase activity"/>
    <property type="evidence" value="ECO:0000318"/>
    <property type="project" value="GO_Central"/>
</dbReference>
<evidence type="ECO:0000259" key="3">
    <source>
        <dbReference type="Pfam" id="PF03407"/>
    </source>
</evidence>
<dbReference type="OMA" id="IQFSTMQ"/>
<evidence type="ECO:0000313" key="5">
    <source>
        <dbReference type="Proteomes" id="UP000036987"/>
    </source>
</evidence>
<comment type="caution">
    <text evidence="4">The sequence shown here is derived from an EMBL/GenBank/DDBJ whole genome shotgun (WGS) entry which is preliminary data.</text>
</comment>
<dbReference type="AlphaFoldDB" id="A0A0K9NR32"/>
<reference evidence="5" key="1">
    <citation type="journal article" date="2016" name="Nature">
        <title>The genome of the seagrass Zostera marina reveals angiosperm adaptation to the sea.</title>
        <authorList>
            <person name="Olsen J.L."/>
            <person name="Rouze P."/>
            <person name="Verhelst B."/>
            <person name="Lin Y.-C."/>
            <person name="Bayer T."/>
            <person name="Collen J."/>
            <person name="Dattolo E."/>
            <person name="De Paoli E."/>
            <person name="Dittami S."/>
            <person name="Maumus F."/>
            <person name="Michel G."/>
            <person name="Kersting A."/>
            <person name="Lauritano C."/>
            <person name="Lohaus R."/>
            <person name="Toepel M."/>
            <person name="Tonon T."/>
            <person name="Vanneste K."/>
            <person name="Amirebrahimi M."/>
            <person name="Brakel J."/>
            <person name="Bostroem C."/>
            <person name="Chovatia M."/>
            <person name="Grimwood J."/>
            <person name="Jenkins J.W."/>
            <person name="Jueterbock A."/>
            <person name="Mraz A."/>
            <person name="Stam W.T."/>
            <person name="Tice H."/>
            <person name="Bornberg-Bauer E."/>
            <person name="Green P.J."/>
            <person name="Pearson G.A."/>
            <person name="Procaccini G."/>
            <person name="Duarte C.M."/>
            <person name="Schmutz J."/>
            <person name="Reusch T.B.H."/>
            <person name="Van de Peer Y."/>
        </authorList>
    </citation>
    <scope>NUCLEOTIDE SEQUENCE [LARGE SCALE GENOMIC DNA]</scope>
    <source>
        <strain evidence="5">cv. Finnish</strain>
    </source>
</reference>
<dbReference type="PANTHER" id="PTHR46936">
    <property type="entry name" value="ARABINOSYLTRANSFERASE XEG113"/>
    <property type="match status" value="1"/>
</dbReference>
<dbReference type="Proteomes" id="UP000036987">
    <property type="component" value="Unassembled WGS sequence"/>
</dbReference>